<keyword evidence="3" id="KW-1185">Reference proteome</keyword>
<dbReference type="InterPro" id="IPR025736">
    <property type="entry name" value="PucR_C-HTH_dom"/>
</dbReference>
<dbReference type="Proteomes" id="UP000268829">
    <property type="component" value="Unassembled WGS sequence"/>
</dbReference>
<organism evidence="2 3">
    <name type="scientific">Brevibacillus gelatini</name>
    <dbReference type="NCBI Taxonomy" id="1655277"/>
    <lineage>
        <taxon>Bacteria</taxon>
        <taxon>Bacillati</taxon>
        <taxon>Bacillota</taxon>
        <taxon>Bacilli</taxon>
        <taxon>Bacillales</taxon>
        <taxon>Paenibacillaceae</taxon>
        <taxon>Brevibacillus</taxon>
    </lineage>
</organism>
<dbReference type="Gene3D" id="1.10.10.2840">
    <property type="entry name" value="PucR C-terminal helix-turn-helix domain"/>
    <property type="match status" value="1"/>
</dbReference>
<dbReference type="InterPro" id="IPR042070">
    <property type="entry name" value="PucR_C-HTH_sf"/>
</dbReference>
<gene>
    <name evidence="2" type="ORF">EDM57_06515</name>
</gene>
<dbReference type="OrthoDB" id="9792148at2"/>
<dbReference type="InterPro" id="IPR051448">
    <property type="entry name" value="CdaR-like_regulators"/>
</dbReference>
<dbReference type="SUPFAM" id="SSF46689">
    <property type="entry name" value="Homeodomain-like"/>
    <property type="match status" value="1"/>
</dbReference>
<comment type="caution">
    <text evidence="2">The sequence shown here is derived from an EMBL/GenBank/DDBJ whole genome shotgun (WGS) entry which is preliminary data.</text>
</comment>
<reference evidence="2 3" key="1">
    <citation type="submission" date="2018-10" db="EMBL/GenBank/DDBJ databases">
        <title>Phylogenomics of Brevibacillus.</title>
        <authorList>
            <person name="Dunlap C."/>
        </authorList>
    </citation>
    <scope>NUCLEOTIDE SEQUENCE [LARGE SCALE GENOMIC DNA]</scope>
    <source>
        <strain evidence="2 3">DSM 100115</strain>
    </source>
</reference>
<dbReference type="PANTHER" id="PTHR33744">
    <property type="entry name" value="CARBOHYDRATE DIACID REGULATOR"/>
    <property type="match status" value="1"/>
</dbReference>
<dbReference type="AlphaFoldDB" id="A0A3M8B4L1"/>
<sequence length="344" mass="39414">MEKWMKEVEQIRQATNLPIVCLKVLEQEISQTRQEWEQKGWELVSLASEHDAFYLVLIEAIQWPASARSLLSLFFSRSAEKAPPTLHEQITVWLKSFVTGPRQAPPERLDALWPWKEERLSFLIERNRTEGTGTWETLQSCLHPFFRETTAYTPTAASLAFFPLSHAYSVLLLPLSILEGAKERSDLLEWASGLYDLISTEWMEPVRIIVSTPVAAPSSLEKTLAGQLLLSRALQQYRAQVMVAGDWMYPLERWAVSLPPEVAQAMSRELAALMSVPQLSAEQLETLETLFVKQLNVSETARQLFLHRNTLLYRLDKLTEQTGLDPRQFADAVLLQLYLLFRQS</sequence>
<dbReference type="InterPro" id="IPR009057">
    <property type="entry name" value="Homeodomain-like_sf"/>
</dbReference>
<dbReference type="PANTHER" id="PTHR33744:SF15">
    <property type="entry name" value="CARBOHYDRATE DIACID REGULATOR"/>
    <property type="match status" value="1"/>
</dbReference>
<accession>A0A3M8B4L1</accession>
<protein>
    <submittedName>
        <fullName evidence="2">PucR family transcriptional regulator</fullName>
    </submittedName>
</protein>
<evidence type="ECO:0000313" key="3">
    <source>
        <dbReference type="Proteomes" id="UP000268829"/>
    </source>
</evidence>
<dbReference type="RefSeq" id="WP_122903957.1">
    <property type="nucleotide sequence ID" value="NZ_RHHS01000017.1"/>
</dbReference>
<dbReference type="Pfam" id="PF13556">
    <property type="entry name" value="HTH_30"/>
    <property type="match status" value="1"/>
</dbReference>
<evidence type="ECO:0000313" key="2">
    <source>
        <dbReference type="EMBL" id="RNB58379.1"/>
    </source>
</evidence>
<name>A0A3M8B4L1_9BACL</name>
<evidence type="ECO:0000259" key="1">
    <source>
        <dbReference type="Pfam" id="PF13556"/>
    </source>
</evidence>
<feature type="domain" description="PucR C-terminal helix-turn-helix" evidence="1">
    <location>
        <begin position="284"/>
        <end position="339"/>
    </location>
</feature>
<dbReference type="EMBL" id="RHHS01000017">
    <property type="protein sequence ID" value="RNB58379.1"/>
    <property type="molecule type" value="Genomic_DNA"/>
</dbReference>
<proteinExistence type="predicted"/>